<evidence type="ECO:0008006" key="4">
    <source>
        <dbReference type="Google" id="ProtNLM"/>
    </source>
</evidence>
<keyword evidence="1" id="KW-0812">Transmembrane</keyword>
<name>W9UQ00_9GAMM</name>
<evidence type="ECO:0000256" key="1">
    <source>
        <dbReference type="SAM" id="Phobius"/>
    </source>
</evidence>
<proteinExistence type="predicted"/>
<evidence type="ECO:0000313" key="2">
    <source>
        <dbReference type="EMBL" id="EXJ09288.1"/>
    </source>
</evidence>
<dbReference type="RefSeq" id="WP_036514258.1">
    <property type="nucleotide sequence ID" value="NZ_AONB01000027.1"/>
</dbReference>
<feature type="transmembrane region" description="Helical" evidence="1">
    <location>
        <begin position="12"/>
        <end position="33"/>
    </location>
</feature>
<comment type="caution">
    <text evidence="2">The sequence shown here is derived from an EMBL/GenBank/DDBJ whole genome shotgun (WGS) entry which is preliminary data.</text>
</comment>
<dbReference type="OrthoDB" id="6366276at2"/>
<dbReference type="Proteomes" id="UP000019464">
    <property type="component" value="Unassembled WGS sequence"/>
</dbReference>
<sequence length="218" mass="24176">MTLEYLRQALFFFKSHLVALAAIQLPFLLILALLKFSMMGQISDEMEALPSSFVFIGLLELALLPLYWGATIFYMKSVLDGNPLPTLQAISLGISSWGRLLITYLLNGLAVMAGLIMLIIPGVFIGVRLSFADYICVLEGKGASTSLKQSWGQSKEFFWTLLQGYLFIFVSLFLLQMLIEKAVGSSGISILLSLVIDFCSILITIFGFRLYTLSQDNS</sequence>
<accession>W9UQ00</accession>
<evidence type="ECO:0000313" key="3">
    <source>
        <dbReference type="Proteomes" id="UP000019464"/>
    </source>
</evidence>
<reference evidence="2 3" key="2">
    <citation type="journal article" date="2015" name="Syst. Appl. Microbiol.">
        <title>Nitrincola nitratireducens sp. nov. isolated from a haloalkaline crater lake.</title>
        <authorList>
            <person name="Singh A."/>
            <person name="Vaidya B."/>
            <person name="Tanuku N.R."/>
            <person name="Pinnaka A.K."/>
        </authorList>
    </citation>
    <scope>NUCLEOTIDE SEQUENCE [LARGE SCALE GENOMIC DNA]</scope>
    <source>
        <strain evidence="2 3">AK23</strain>
    </source>
</reference>
<protein>
    <recommendedName>
        <fullName evidence="4">DUF4013 domain-containing protein</fullName>
    </recommendedName>
</protein>
<dbReference type="STRING" id="1229521.D791_03770"/>
<gene>
    <name evidence="2" type="ORF">D791_03770</name>
</gene>
<dbReference type="Pfam" id="PF06790">
    <property type="entry name" value="UPF0259"/>
    <property type="match status" value="1"/>
</dbReference>
<keyword evidence="1" id="KW-1133">Transmembrane helix</keyword>
<feature type="transmembrane region" description="Helical" evidence="1">
    <location>
        <begin position="53"/>
        <end position="75"/>
    </location>
</feature>
<keyword evidence="3" id="KW-1185">Reference proteome</keyword>
<organism evidence="2 3">
    <name type="scientific">Nitrincola nitratireducens</name>
    <dbReference type="NCBI Taxonomy" id="1229521"/>
    <lineage>
        <taxon>Bacteria</taxon>
        <taxon>Pseudomonadati</taxon>
        <taxon>Pseudomonadota</taxon>
        <taxon>Gammaproteobacteria</taxon>
        <taxon>Oceanospirillales</taxon>
        <taxon>Oceanospirillaceae</taxon>
        <taxon>Nitrincola</taxon>
    </lineage>
</organism>
<dbReference type="EMBL" id="AONB01000027">
    <property type="protein sequence ID" value="EXJ09288.1"/>
    <property type="molecule type" value="Genomic_DNA"/>
</dbReference>
<dbReference type="AlphaFoldDB" id="W9UQ00"/>
<feature type="transmembrane region" description="Helical" evidence="1">
    <location>
        <begin position="157"/>
        <end position="178"/>
    </location>
</feature>
<feature type="transmembrane region" description="Helical" evidence="1">
    <location>
        <begin position="112"/>
        <end position="136"/>
    </location>
</feature>
<feature type="transmembrane region" description="Helical" evidence="1">
    <location>
        <begin position="190"/>
        <end position="211"/>
    </location>
</feature>
<reference evidence="3" key="1">
    <citation type="submission" date="2012-11" db="EMBL/GenBank/DDBJ databases">
        <authorList>
            <person name="Singh A."/>
            <person name="Pinnaka A.K."/>
            <person name="Vaidya B."/>
        </authorList>
    </citation>
    <scope>NUCLEOTIDE SEQUENCE [LARGE SCALE GENOMIC DNA]</scope>
    <source>
        <strain evidence="3">AK23</strain>
    </source>
</reference>
<keyword evidence="1" id="KW-0472">Membrane</keyword>